<gene>
    <name evidence="3" type="ORF">N0B48_07795</name>
</gene>
<evidence type="ECO:0000256" key="1">
    <source>
        <dbReference type="SAM" id="MobiDB-lite"/>
    </source>
</evidence>
<sequence>MSETGESGYVALTSDMYFTCSSGLAPAKMYPTQQNHGTKDKFYYLVKDDTATQQMGDFCCRWTLVLAAAIAAAGIVTGGAALVVLAALAVAASAALCGGLAAPFRKWVGYSTLNAYGRRDAYSLTSKCQMTCPIGGTITYAEGITSTWQAMIYTARNTGWACLEGAMLGKLGSAGFGAFAGTATPTMSTALINFAFLNVSARGLAAADQVVFEGVLRNGKDLNETGDEAISGLTIFEQPFIQIWKKATGEDPQHLNWQDFYYAGLSLVGSRAMYESARTNPNIAAGIYKQGAQLGNALKNGKLFERVTLEGRFRLQSINDNPVWRALWEQAKENKRNTGQDNAFTKYERNMSNNREMSNAELRSAFQTVEREFKKLASSQGVELPEGPIHHNNWPLQRYPDHATDPKNLYPTGSTDQHLNQIHPATTQGPHPTRDPVSPKHEKPLYDYNPRPIDDNDLD</sequence>
<keyword evidence="2" id="KW-0812">Transmembrane</keyword>
<feature type="transmembrane region" description="Helical" evidence="2">
    <location>
        <begin position="64"/>
        <end position="96"/>
    </location>
</feature>
<dbReference type="EMBL" id="JAOAMU010000002">
    <property type="protein sequence ID" value="MCT2561782.1"/>
    <property type="molecule type" value="Genomic_DNA"/>
</dbReference>
<keyword evidence="2" id="KW-1133">Transmembrane helix</keyword>
<feature type="compositionally biased region" description="Basic and acidic residues" evidence="1">
    <location>
        <begin position="432"/>
        <end position="445"/>
    </location>
</feature>
<evidence type="ECO:0000313" key="3">
    <source>
        <dbReference type="EMBL" id="MCT2561782.1"/>
    </source>
</evidence>
<proteinExistence type="predicted"/>
<evidence type="ECO:0008006" key="5">
    <source>
        <dbReference type="Google" id="ProtNLM"/>
    </source>
</evidence>
<accession>A0ABT2ISL3</accession>
<feature type="compositionally biased region" description="Polar residues" evidence="1">
    <location>
        <begin position="411"/>
        <end position="430"/>
    </location>
</feature>
<protein>
    <recommendedName>
        <fullName evidence="5">DUF4280 domain-containing protein</fullName>
    </recommendedName>
</protein>
<keyword evidence="2" id="KW-0472">Membrane</keyword>
<organism evidence="3 4">
    <name type="scientific">Chryseobacterium herbae</name>
    <dbReference type="NCBI Taxonomy" id="2976476"/>
    <lineage>
        <taxon>Bacteria</taxon>
        <taxon>Pseudomonadati</taxon>
        <taxon>Bacteroidota</taxon>
        <taxon>Flavobacteriia</taxon>
        <taxon>Flavobacteriales</taxon>
        <taxon>Weeksellaceae</taxon>
        <taxon>Chryseobacterium group</taxon>
        <taxon>Chryseobacterium</taxon>
    </lineage>
</organism>
<dbReference type="Proteomes" id="UP001525566">
    <property type="component" value="Unassembled WGS sequence"/>
</dbReference>
<name>A0ABT2ISL3_9FLAO</name>
<feature type="region of interest" description="Disordered" evidence="1">
    <location>
        <begin position="378"/>
        <end position="459"/>
    </location>
</feature>
<evidence type="ECO:0000256" key="2">
    <source>
        <dbReference type="SAM" id="Phobius"/>
    </source>
</evidence>
<dbReference type="RefSeq" id="WP_259838031.1">
    <property type="nucleotide sequence ID" value="NZ_JAOAMU010000002.1"/>
</dbReference>
<evidence type="ECO:0000313" key="4">
    <source>
        <dbReference type="Proteomes" id="UP001525566"/>
    </source>
</evidence>
<keyword evidence="4" id="KW-1185">Reference proteome</keyword>
<reference evidence="3 4" key="1">
    <citation type="submission" date="2022-09" db="EMBL/GenBank/DDBJ databases">
        <title>Chryseobacterium oleae sp.nov., isolated from the inter-root soil of Pyrola calliantha H. Andr. in Tibet.</title>
        <authorList>
            <person name="Li Z."/>
        </authorList>
    </citation>
    <scope>NUCLEOTIDE SEQUENCE [LARGE SCALE GENOMIC DNA]</scope>
    <source>
        <strain evidence="4">pc1-10</strain>
    </source>
</reference>
<comment type="caution">
    <text evidence="3">The sequence shown here is derived from an EMBL/GenBank/DDBJ whole genome shotgun (WGS) entry which is preliminary data.</text>
</comment>